<keyword evidence="3" id="KW-0285">Flavoprotein</keyword>
<dbReference type="PANTHER" id="PTHR10961:SF26">
    <property type="entry name" value="L-SACCHAROPINE OXIDASE"/>
    <property type="match status" value="1"/>
</dbReference>
<name>A0A2N5TXM6_9BASI</name>
<dbReference type="InterPro" id="IPR045170">
    <property type="entry name" value="MTOX"/>
</dbReference>
<dbReference type="Pfam" id="PF01266">
    <property type="entry name" value="DAO"/>
    <property type="match status" value="1"/>
</dbReference>
<dbReference type="GO" id="GO:0008115">
    <property type="term" value="F:sarcosine oxidase activity"/>
    <property type="evidence" value="ECO:0007669"/>
    <property type="project" value="TreeGrafter"/>
</dbReference>
<evidence type="ECO:0000313" key="8">
    <source>
        <dbReference type="EMBL" id="PLW30222.1"/>
    </source>
</evidence>
<dbReference type="PANTHER" id="PTHR10961">
    <property type="entry name" value="PEROXISOMAL SARCOSINE OXIDASE"/>
    <property type="match status" value="1"/>
</dbReference>
<dbReference type="InterPro" id="IPR036188">
    <property type="entry name" value="FAD/NAD-bd_sf"/>
</dbReference>
<keyword evidence="4" id="KW-0274">FAD</keyword>
<keyword evidence="6" id="KW-1133">Transmembrane helix</keyword>
<evidence type="ECO:0000313" key="9">
    <source>
        <dbReference type="Proteomes" id="UP000235392"/>
    </source>
</evidence>
<dbReference type="Proteomes" id="UP000235392">
    <property type="component" value="Unassembled WGS sequence"/>
</dbReference>
<evidence type="ECO:0000256" key="3">
    <source>
        <dbReference type="ARBA" id="ARBA00022630"/>
    </source>
</evidence>
<evidence type="ECO:0000259" key="7">
    <source>
        <dbReference type="Pfam" id="PF01266"/>
    </source>
</evidence>
<dbReference type="GO" id="GO:0050660">
    <property type="term" value="F:flavin adenine dinucleotide binding"/>
    <property type="evidence" value="ECO:0007669"/>
    <property type="project" value="InterPro"/>
</dbReference>
<dbReference type="GO" id="GO:0051698">
    <property type="term" value="F:saccharopine oxidase activity"/>
    <property type="evidence" value="ECO:0007669"/>
    <property type="project" value="TreeGrafter"/>
</dbReference>
<evidence type="ECO:0000256" key="1">
    <source>
        <dbReference type="ARBA" id="ARBA00001974"/>
    </source>
</evidence>
<organism evidence="8 9">
    <name type="scientific">Puccinia coronata f. sp. avenae</name>
    <dbReference type="NCBI Taxonomy" id="200324"/>
    <lineage>
        <taxon>Eukaryota</taxon>
        <taxon>Fungi</taxon>
        <taxon>Dikarya</taxon>
        <taxon>Basidiomycota</taxon>
        <taxon>Pucciniomycotina</taxon>
        <taxon>Pucciniomycetes</taxon>
        <taxon>Pucciniales</taxon>
        <taxon>Pucciniaceae</taxon>
        <taxon>Puccinia</taxon>
    </lineage>
</organism>
<keyword evidence="6" id="KW-0472">Membrane</keyword>
<comment type="similarity">
    <text evidence="2">Belongs to the MSOX/MTOX family.</text>
</comment>
<evidence type="ECO:0000256" key="4">
    <source>
        <dbReference type="ARBA" id="ARBA00022827"/>
    </source>
</evidence>
<feature type="domain" description="FAD dependent oxidoreductase" evidence="7">
    <location>
        <begin position="22"/>
        <end position="411"/>
    </location>
</feature>
<evidence type="ECO:0000256" key="5">
    <source>
        <dbReference type="ARBA" id="ARBA00023002"/>
    </source>
</evidence>
<dbReference type="Gene3D" id="3.30.9.10">
    <property type="entry name" value="D-Amino Acid Oxidase, subunit A, domain 2"/>
    <property type="match status" value="1"/>
</dbReference>
<comment type="cofactor">
    <cofactor evidence="1">
        <name>FAD</name>
        <dbReference type="ChEBI" id="CHEBI:57692"/>
    </cofactor>
</comment>
<keyword evidence="5" id="KW-0560">Oxidoreductase</keyword>
<proteinExistence type="inferred from homology"/>
<sequence>MRSSFGRLIRKCILHELNLVRIIIVGGCGTFGLSTAWHLSKRGYTNIICVDRWMFPSRSSAGFDRNKIVRTTYGDPLYVKLAEEAIQLWKQPIFKGIFHQSGWVFGTSAPPMQGLDRDTSSNSISAAGAFDTMLHTHRLHGRTDQATPIPNSSTLVEKFPNFFSHAPGFRGIFDRNAGWVDAARALEVVGRLCQASGVRFVVGPKGTVKSLVRNQSGYGSNEVTGVLMEDGSVFNADKIVMCVGAYTESLIDMEGQVTAVAYSTSHITLTPSELKRYQNMPVMMVEGLGYTFPPDQNGQIKICDLHIGHPWKQSVLGRPHPISVPRDAAYHEADTLPDEDVSEIRRFLDYCMPQFSSRPLDKTAMCWDTESFDYGWIISPHPSSPNTLFLATAGSGHAFKNLPNLGKYVADCLEGCLSPPLREAWRWRPDKVASTRPVDRVDLANLSGWQHPSEYDYANSSFLIKPKL</sequence>
<accession>A0A2N5TXM6</accession>
<dbReference type="Gene3D" id="3.50.50.60">
    <property type="entry name" value="FAD/NAD(P)-binding domain"/>
    <property type="match status" value="1"/>
</dbReference>
<dbReference type="AlphaFoldDB" id="A0A2N5TXM6"/>
<dbReference type="InterPro" id="IPR006076">
    <property type="entry name" value="FAD-dep_OxRdtase"/>
</dbReference>
<evidence type="ECO:0000256" key="2">
    <source>
        <dbReference type="ARBA" id="ARBA00010989"/>
    </source>
</evidence>
<feature type="transmembrane region" description="Helical" evidence="6">
    <location>
        <begin position="20"/>
        <end position="39"/>
    </location>
</feature>
<protein>
    <recommendedName>
        <fullName evidence="7">FAD dependent oxidoreductase domain-containing protein</fullName>
    </recommendedName>
</protein>
<evidence type="ECO:0000256" key="6">
    <source>
        <dbReference type="SAM" id="Phobius"/>
    </source>
</evidence>
<dbReference type="EMBL" id="PGCI01000305">
    <property type="protein sequence ID" value="PLW30222.1"/>
    <property type="molecule type" value="Genomic_DNA"/>
</dbReference>
<dbReference type="SUPFAM" id="SSF51905">
    <property type="entry name" value="FAD/NAD(P)-binding domain"/>
    <property type="match status" value="1"/>
</dbReference>
<comment type="caution">
    <text evidence="8">The sequence shown here is derived from an EMBL/GenBank/DDBJ whole genome shotgun (WGS) entry which is preliminary data.</text>
</comment>
<gene>
    <name evidence="8" type="ORF">PCASD_16319</name>
</gene>
<keyword evidence="6" id="KW-0812">Transmembrane</keyword>
<reference evidence="8 9" key="1">
    <citation type="submission" date="2017-11" db="EMBL/GenBank/DDBJ databases">
        <title>De novo assembly and phasing of dikaryotic genomes from two isolates of Puccinia coronata f. sp. avenae, the causal agent of oat crown rust.</title>
        <authorList>
            <person name="Miller M.E."/>
            <person name="Zhang Y."/>
            <person name="Omidvar V."/>
            <person name="Sperschneider J."/>
            <person name="Schwessinger B."/>
            <person name="Raley C."/>
            <person name="Palmer J.M."/>
            <person name="Garnica D."/>
            <person name="Upadhyaya N."/>
            <person name="Rathjen J."/>
            <person name="Taylor J.M."/>
            <person name="Park R.F."/>
            <person name="Dodds P.N."/>
            <person name="Hirsch C.D."/>
            <person name="Kianian S.F."/>
            <person name="Figueroa M."/>
        </authorList>
    </citation>
    <scope>NUCLEOTIDE SEQUENCE [LARGE SCALE GENOMIC DNA]</scope>
    <source>
        <strain evidence="8">12SD80</strain>
    </source>
</reference>